<protein>
    <submittedName>
        <fullName evidence="1">Uncharacterized protein</fullName>
    </submittedName>
</protein>
<comment type="caution">
    <text evidence="1">The sequence shown here is derived from an EMBL/GenBank/DDBJ whole genome shotgun (WGS) entry which is preliminary data.</text>
</comment>
<organism evidence="1 2">
    <name type="scientific">Enterobacter genomosp. S</name>
    <dbReference type="NCBI Taxonomy" id="2364151"/>
    <lineage>
        <taxon>Bacteria</taxon>
        <taxon>Pseudomonadati</taxon>
        <taxon>Pseudomonadota</taxon>
        <taxon>Gammaproteobacteria</taxon>
        <taxon>Enterobacterales</taxon>
        <taxon>Enterobacteriaceae</taxon>
        <taxon>Enterobacter</taxon>
        <taxon>Enterobacter cloacae complex</taxon>
        <taxon>Enterobacter cloacae complex clade S</taxon>
    </lineage>
</organism>
<proteinExistence type="predicted"/>
<evidence type="ECO:0000313" key="2">
    <source>
        <dbReference type="Proteomes" id="UP000076880"/>
    </source>
</evidence>
<reference evidence="2" key="1">
    <citation type="submission" date="2016-03" db="EMBL/GenBank/DDBJ databases">
        <title>WGS of SAMN04393274.</title>
        <authorList>
            <person name="Adams M."/>
            <person name="Sutton G."/>
            <person name="Nelson K."/>
            <person name="Thaden J."/>
            <person name="Fowler V."/>
            <person name="Mccorrison J."/>
            <person name="Sanka R."/>
            <person name="Brinkac L."/>
            <person name="Nierman W."/>
        </authorList>
    </citation>
    <scope>NUCLEOTIDE SEQUENCE [LARGE SCALE GENOMIC DNA]</scope>
    <source>
        <strain evidence="2">GN06232</strain>
    </source>
</reference>
<name>A0ABR5YKN2_9ENTR</name>
<evidence type="ECO:0000313" key="1">
    <source>
        <dbReference type="EMBL" id="KZR30636.1"/>
    </source>
</evidence>
<dbReference type="Proteomes" id="UP000076880">
    <property type="component" value="Unassembled WGS sequence"/>
</dbReference>
<sequence>MSHFRREAARCGRYNERVPQHTLKGAIGITIVENTQIINN</sequence>
<gene>
    <name evidence="1" type="ORF">A3466_08440</name>
</gene>
<accession>A0ABR5YKN2</accession>
<keyword evidence="2" id="KW-1185">Reference proteome</keyword>
<dbReference type="EMBL" id="LVVA01000021">
    <property type="protein sequence ID" value="KZR30636.1"/>
    <property type="molecule type" value="Genomic_DNA"/>
</dbReference>